<comment type="caution">
    <text evidence="2">The sequence shown here is derived from an EMBL/GenBank/DDBJ whole genome shotgun (WGS) entry which is preliminary data.</text>
</comment>
<gene>
    <name evidence="2" type="ORF">H5410_031917</name>
</gene>
<dbReference type="AlphaFoldDB" id="A0A9J5YII3"/>
<evidence type="ECO:0000256" key="1">
    <source>
        <dbReference type="SAM" id="MobiDB-lite"/>
    </source>
</evidence>
<dbReference type="EMBL" id="JACXVP010000006">
    <property type="protein sequence ID" value="KAG5600547.1"/>
    <property type="molecule type" value="Genomic_DNA"/>
</dbReference>
<sequence length="65" mass="7325">MEEEQQALDTIGLPRDEYDVENSEDEVDAENQPINVTSKQGLSPRGIHLKRIPLKKSFIYIPGTA</sequence>
<name>A0A9J5YII3_SOLCO</name>
<proteinExistence type="predicted"/>
<evidence type="ECO:0000313" key="2">
    <source>
        <dbReference type="EMBL" id="KAG5600547.1"/>
    </source>
</evidence>
<feature type="compositionally biased region" description="Acidic residues" evidence="1">
    <location>
        <begin position="18"/>
        <end position="29"/>
    </location>
</feature>
<accession>A0A9J5YII3</accession>
<reference evidence="2 3" key="1">
    <citation type="submission" date="2020-09" db="EMBL/GenBank/DDBJ databases">
        <title>De no assembly of potato wild relative species, Solanum commersonii.</title>
        <authorList>
            <person name="Cho K."/>
        </authorList>
    </citation>
    <scope>NUCLEOTIDE SEQUENCE [LARGE SCALE GENOMIC DNA]</scope>
    <source>
        <strain evidence="2">LZ3.2</strain>
        <tissue evidence="2">Leaf</tissue>
    </source>
</reference>
<protein>
    <submittedName>
        <fullName evidence="2">Uncharacterized protein</fullName>
    </submittedName>
</protein>
<dbReference type="Proteomes" id="UP000824120">
    <property type="component" value="Chromosome 6"/>
</dbReference>
<evidence type="ECO:0000313" key="3">
    <source>
        <dbReference type="Proteomes" id="UP000824120"/>
    </source>
</evidence>
<feature type="region of interest" description="Disordered" evidence="1">
    <location>
        <begin position="1"/>
        <end position="29"/>
    </location>
</feature>
<keyword evidence="3" id="KW-1185">Reference proteome</keyword>
<organism evidence="2 3">
    <name type="scientific">Solanum commersonii</name>
    <name type="common">Commerson's wild potato</name>
    <name type="synonym">Commerson's nightshade</name>
    <dbReference type="NCBI Taxonomy" id="4109"/>
    <lineage>
        <taxon>Eukaryota</taxon>
        <taxon>Viridiplantae</taxon>
        <taxon>Streptophyta</taxon>
        <taxon>Embryophyta</taxon>
        <taxon>Tracheophyta</taxon>
        <taxon>Spermatophyta</taxon>
        <taxon>Magnoliopsida</taxon>
        <taxon>eudicotyledons</taxon>
        <taxon>Gunneridae</taxon>
        <taxon>Pentapetalae</taxon>
        <taxon>asterids</taxon>
        <taxon>lamiids</taxon>
        <taxon>Solanales</taxon>
        <taxon>Solanaceae</taxon>
        <taxon>Solanoideae</taxon>
        <taxon>Solaneae</taxon>
        <taxon>Solanum</taxon>
    </lineage>
</organism>